<protein>
    <submittedName>
        <fullName evidence="2">Uncharacterized protein</fullName>
    </submittedName>
</protein>
<reference evidence="2" key="1">
    <citation type="journal article" date="2014" name="Int. J. Syst. Evol. Microbiol.">
        <title>Complete genome sequence of Corynebacterium casei LMG S-19264T (=DSM 44701T), isolated from a smear-ripened cheese.</title>
        <authorList>
            <consortium name="US DOE Joint Genome Institute (JGI-PGF)"/>
            <person name="Walter F."/>
            <person name="Albersmeier A."/>
            <person name="Kalinowski J."/>
            <person name="Ruckert C."/>
        </authorList>
    </citation>
    <scope>NUCLEOTIDE SEQUENCE</scope>
    <source>
        <strain evidence="2">VKM Ac-2007</strain>
    </source>
</reference>
<organism evidence="2 3">
    <name type="scientific">Streptosporangium carneum</name>
    <dbReference type="NCBI Taxonomy" id="47481"/>
    <lineage>
        <taxon>Bacteria</taxon>
        <taxon>Bacillati</taxon>
        <taxon>Actinomycetota</taxon>
        <taxon>Actinomycetes</taxon>
        <taxon>Streptosporangiales</taxon>
        <taxon>Streptosporangiaceae</taxon>
        <taxon>Streptosporangium</taxon>
    </lineage>
</organism>
<feature type="transmembrane region" description="Helical" evidence="1">
    <location>
        <begin position="115"/>
        <end position="134"/>
    </location>
</feature>
<name>A0A9W6HVX5_9ACTN</name>
<keyword evidence="1" id="KW-0472">Membrane</keyword>
<feature type="transmembrane region" description="Helical" evidence="1">
    <location>
        <begin position="239"/>
        <end position="256"/>
    </location>
</feature>
<evidence type="ECO:0000313" key="3">
    <source>
        <dbReference type="Proteomes" id="UP001143474"/>
    </source>
</evidence>
<dbReference type="Proteomes" id="UP001143474">
    <property type="component" value="Unassembled WGS sequence"/>
</dbReference>
<keyword evidence="1" id="KW-1133">Transmembrane helix</keyword>
<feature type="transmembrane region" description="Helical" evidence="1">
    <location>
        <begin position="154"/>
        <end position="177"/>
    </location>
</feature>
<feature type="transmembrane region" description="Helical" evidence="1">
    <location>
        <begin position="87"/>
        <end position="108"/>
    </location>
</feature>
<dbReference type="AlphaFoldDB" id="A0A9W6HVX5"/>
<comment type="caution">
    <text evidence="2">The sequence shown here is derived from an EMBL/GenBank/DDBJ whole genome shotgun (WGS) entry which is preliminary data.</text>
</comment>
<keyword evidence="1" id="KW-0812">Transmembrane</keyword>
<keyword evidence="3" id="KW-1185">Reference proteome</keyword>
<evidence type="ECO:0000313" key="2">
    <source>
        <dbReference type="EMBL" id="GLK06771.1"/>
    </source>
</evidence>
<proteinExistence type="predicted"/>
<evidence type="ECO:0000256" key="1">
    <source>
        <dbReference type="SAM" id="Phobius"/>
    </source>
</evidence>
<dbReference type="RefSeq" id="WP_271215368.1">
    <property type="nucleotide sequence ID" value="NZ_BAAAVD010000021.1"/>
</dbReference>
<feature type="transmembrane region" description="Helical" evidence="1">
    <location>
        <begin position="268"/>
        <end position="286"/>
    </location>
</feature>
<gene>
    <name evidence="2" type="ORF">GCM10017600_01760</name>
</gene>
<accession>A0A9W6HVX5</accession>
<reference evidence="2" key="2">
    <citation type="submission" date="2023-01" db="EMBL/GenBank/DDBJ databases">
        <authorList>
            <person name="Sun Q."/>
            <person name="Evtushenko L."/>
        </authorList>
    </citation>
    <scope>NUCLEOTIDE SEQUENCE</scope>
    <source>
        <strain evidence="2">VKM Ac-2007</strain>
    </source>
</reference>
<dbReference type="EMBL" id="BSEV01000001">
    <property type="protein sequence ID" value="GLK06771.1"/>
    <property type="molecule type" value="Genomic_DNA"/>
</dbReference>
<sequence>MTPLERRYRWLLFAYPPGYRAAHGQELLGVLLDCAAPGRTTPEVREAVGLVTGGLRERVRQAARGDAWRDGLHLGVTVVMTAQLAVLLPYAGSIPGWVALSALALLAVLRGRVRLALPLVSLTGAKAMAVATAWQPVDVTLLPVYPGFLTAEPLFAASAPVTVALGYGFVCCGLLALAAGSGPPRTRSWRWAAAVPFAAWTGPGWMPEGTPLPLSLSRTVLELAVLCLAVWAARTARDLRWALAAVVYLLAVSVQLGEHLAELTRQHLAYWGLLVFLTALTALVPYGHRRRVPD</sequence>